<accession>A0A7M5VA03</accession>
<dbReference type="RefSeq" id="XP_066934615.1">
    <property type="nucleotide sequence ID" value="XM_067078514.1"/>
</dbReference>
<feature type="domain" description="C-type lectin" evidence="2">
    <location>
        <begin position="170"/>
        <end position="295"/>
    </location>
</feature>
<dbReference type="GeneID" id="136822275"/>
<dbReference type="Gene3D" id="3.10.100.10">
    <property type="entry name" value="Mannose-Binding Protein A, subunit A"/>
    <property type="match status" value="1"/>
</dbReference>
<dbReference type="SUPFAM" id="SSF56436">
    <property type="entry name" value="C-type lectin-like"/>
    <property type="match status" value="1"/>
</dbReference>
<name>A0A7M5VA03_9CNID</name>
<dbReference type="AlphaFoldDB" id="A0A7M5VA03"/>
<evidence type="ECO:0000313" key="3">
    <source>
        <dbReference type="EnsemblMetazoa" id="CLYHEMP005138.1"/>
    </source>
</evidence>
<keyword evidence="1" id="KW-0732">Signal</keyword>
<dbReference type="InterPro" id="IPR016187">
    <property type="entry name" value="CTDL_fold"/>
</dbReference>
<dbReference type="Proteomes" id="UP000594262">
    <property type="component" value="Unplaced"/>
</dbReference>
<organism evidence="3 4">
    <name type="scientific">Clytia hemisphaerica</name>
    <dbReference type="NCBI Taxonomy" id="252671"/>
    <lineage>
        <taxon>Eukaryota</taxon>
        <taxon>Metazoa</taxon>
        <taxon>Cnidaria</taxon>
        <taxon>Hydrozoa</taxon>
        <taxon>Hydroidolina</taxon>
        <taxon>Leptothecata</taxon>
        <taxon>Obeliida</taxon>
        <taxon>Clytiidae</taxon>
        <taxon>Clytia</taxon>
    </lineage>
</organism>
<evidence type="ECO:0000259" key="2">
    <source>
        <dbReference type="PROSITE" id="PS50041"/>
    </source>
</evidence>
<reference evidence="3" key="1">
    <citation type="submission" date="2021-01" db="UniProtKB">
        <authorList>
            <consortium name="EnsemblMetazoa"/>
        </authorList>
    </citation>
    <scope>IDENTIFICATION</scope>
</reference>
<protein>
    <recommendedName>
        <fullName evidence="2">C-type lectin domain-containing protein</fullName>
    </recommendedName>
</protein>
<proteinExistence type="predicted"/>
<evidence type="ECO:0000256" key="1">
    <source>
        <dbReference type="SAM" id="SignalP"/>
    </source>
</evidence>
<dbReference type="InterPro" id="IPR001304">
    <property type="entry name" value="C-type_lectin-like"/>
</dbReference>
<feature type="chain" id="PRO_5029493828" description="C-type lectin domain-containing protein" evidence="1">
    <location>
        <begin position="20"/>
        <end position="329"/>
    </location>
</feature>
<feature type="signal peptide" evidence="1">
    <location>
        <begin position="1"/>
        <end position="19"/>
    </location>
</feature>
<evidence type="ECO:0000313" key="4">
    <source>
        <dbReference type="Proteomes" id="UP000594262"/>
    </source>
</evidence>
<dbReference type="CDD" id="cd00037">
    <property type="entry name" value="CLECT"/>
    <property type="match status" value="1"/>
</dbReference>
<dbReference type="InterPro" id="IPR016186">
    <property type="entry name" value="C-type_lectin-like/link_sf"/>
</dbReference>
<keyword evidence="4" id="KW-1185">Reference proteome</keyword>
<dbReference type="EnsemblMetazoa" id="CLYHEMT005138.1">
    <property type="protein sequence ID" value="CLYHEMP005138.1"/>
    <property type="gene ID" value="CLYHEMG005138"/>
</dbReference>
<dbReference type="PROSITE" id="PS50041">
    <property type="entry name" value="C_TYPE_LECTIN_2"/>
    <property type="match status" value="1"/>
</dbReference>
<sequence>MKTLQLLIALSSLVVFANCEEASCDDNSFTELIETEQLTEKNSFCMPCPGETFDCFYRLIQAPDVHEAIASCKAWRGTLAFRDLDTSEVTEYQQLMQSNGLTEANAFNVHKICYILKSTPPQEGEQLFTPTTCSDGVSNTFLCQHDFPPTFVGDTFELRPSALFGPNMEYEYVEWLQASYLDALKYCERIGKELLTIESLAKDEEMNALLTALDTDATITLDIRSAIWNSLAYNPAVGGKWKWPSGITSPYRNFCNGEPADLEGRESTNLCLRYFWGDKCSKVHPCFNTAHFVCQNKRATPDTFLTLANVVRQMMSDVKKDCQSCRKSH</sequence>